<keyword evidence="1" id="KW-0677">Repeat</keyword>
<feature type="repeat" description="ANK" evidence="3">
    <location>
        <begin position="642"/>
        <end position="674"/>
    </location>
</feature>
<comment type="caution">
    <text evidence="4">The sequence shown here is derived from an EMBL/GenBank/DDBJ whole genome shotgun (WGS) entry which is preliminary data.</text>
</comment>
<keyword evidence="5" id="KW-1185">Reference proteome</keyword>
<feature type="repeat" description="ANK" evidence="3">
    <location>
        <begin position="752"/>
        <end position="784"/>
    </location>
</feature>
<organism evidence="4 5">
    <name type="scientific">Stylophora pistillata</name>
    <name type="common">Smooth cauliflower coral</name>
    <dbReference type="NCBI Taxonomy" id="50429"/>
    <lineage>
        <taxon>Eukaryota</taxon>
        <taxon>Metazoa</taxon>
        <taxon>Cnidaria</taxon>
        <taxon>Anthozoa</taxon>
        <taxon>Hexacorallia</taxon>
        <taxon>Scleractinia</taxon>
        <taxon>Astrocoeniina</taxon>
        <taxon>Pocilloporidae</taxon>
        <taxon>Stylophora</taxon>
    </lineage>
</organism>
<feature type="repeat" description="ANK" evidence="3">
    <location>
        <begin position="609"/>
        <end position="641"/>
    </location>
</feature>
<name>A0A2B4SHP0_STYPI</name>
<feature type="repeat" description="ANK" evidence="3">
    <location>
        <begin position="338"/>
        <end position="370"/>
    </location>
</feature>
<dbReference type="PANTHER" id="PTHR24198:SF165">
    <property type="entry name" value="ANKYRIN REPEAT-CONTAINING PROTEIN-RELATED"/>
    <property type="match status" value="1"/>
</dbReference>
<dbReference type="InterPro" id="IPR036770">
    <property type="entry name" value="Ankyrin_rpt-contain_sf"/>
</dbReference>
<evidence type="ECO:0000256" key="3">
    <source>
        <dbReference type="PROSITE-ProRule" id="PRU00023"/>
    </source>
</evidence>
<dbReference type="AlphaFoldDB" id="A0A2B4SHP0"/>
<proteinExistence type="predicted"/>
<keyword evidence="2 3" id="KW-0040">ANK repeat</keyword>
<dbReference type="PROSITE" id="PS50088">
    <property type="entry name" value="ANK_REPEAT"/>
    <property type="match status" value="6"/>
</dbReference>
<evidence type="ECO:0000313" key="4">
    <source>
        <dbReference type="EMBL" id="PFX28593.1"/>
    </source>
</evidence>
<dbReference type="InterPro" id="IPR002110">
    <property type="entry name" value="Ankyrin_rpt"/>
</dbReference>
<dbReference type="PROSITE" id="PS50297">
    <property type="entry name" value="ANK_REP_REGION"/>
    <property type="match status" value="6"/>
</dbReference>
<evidence type="ECO:0000256" key="1">
    <source>
        <dbReference type="ARBA" id="ARBA00022737"/>
    </source>
</evidence>
<keyword evidence="4" id="KW-0808">Transferase</keyword>
<dbReference type="PANTHER" id="PTHR24198">
    <property type="entry name" value="ANKYRIN REPEAT AND PROTEIN KINASE DOMAIN-CONTAINING PROTEIN"/>
    <property type="match status" value="1"/>
</dbReference>
<sequence length="850" mass="95103">MDVLSKVKKWLVTLVTLNKVVAPVLPDIVKQGMENLYAFLDNFLNGLATPCSLATLTYTDVCHLAVTPSPVSSLKDLYFGNINNNSDIHGKKTKKYNYNVSSPVDLAKLYLPNFLAVFSAFDQSMDLSAALRLLGSRKYPMQIYVSSDPLYDIKSLADDVRENVRNRASHFGESEWTQIFFDQCFDKLKNLVQGLPLNVAKKKELLDQLSEWKAEGFQRIIDEDVKEVMEKFQNAKLAAIDEKLDDIPTKEEREKATEKLLSFLRSMIDRFEDLFRKVEHKLDGISVKPLSENSRKSVHPTRSSVLSTDVTSKEMRQIGNKYKNPESTGGLRAKIAKFNLTPLHLAAWYGKRAVVELLLRHGANVNAVDRFQKTALQKAERNNHRTIVELLLRNNATPSYNQPMIYCPLVLLQPSLRSLSRKAFLHVDPRSGFNRLQAAVFHGDFDTFLKAQGCLENYVQDMNFQKTGSQANIFPGKTASQILLALQEKGEGNVEMGKLYKDSVEKSDTLTELHLCRTNDDAERAVEIVLNEGEDINIPGKSNRTPLLWASQSSSGEFVQTLVDLGADVNAQRTDDKVPTLTMAADWNNYTATDILLRHGALVDIQDGDGWTPLHCCASRRLSSVSQLLMDFGCDINLRTNNGQTLLFFAVKNKHEHLVKCLLERNADVNLKYKENASERIYLVEGKDRGKPSWHYVLAQKALLPLFLKRAKGGSLDVGVFGEVLTSGRGRDPPESVTMKITEKANTFPDIHGLTVLHFASMSGTPEIIELLVKNNADINGCDGDGFTPLHLAAIHGNVPVVKKLVELNADVNLKVDGNDAADLAHMNKETEIEEFLKTKRSSPLKDTDI</sequence>
<evidence type="ECO:0000256" key="2">
    <source>
        <dbReference type="ARBA" id="ARBA00023043"/>
    </source>
</evidence>
<dbReference type="OrthoDB" id="5983946at2759"/>
<accession>A0A2B4SHP0</accession>
<feature type="repeat" description="ANK" evidence="3">
    <location>
        <begin position="542"/>
        <end position="574"/>
    </location>
</feature>
<reference evidence="5" key="1">
    <citation type="journal article" date="2017" name="bioRxiv">
        <title>Comparative analysis of the genomes of Stylophora pistillata and Acropora digitifera provides evidence for extensive differences between species of corals.</title>
        <authorList>
            <person name="Voolstra C.R."/>
            <person name="Li Y."/>
            <person name="Liew Y.J."/>
            <person name="Baumgarten S."/>
            <person name="Zoccola D."/>
            <person name="Flot J.-F."/>
            <person name="Tambutte S."/>
            <person name="Allemand D."/>
            <person name="Aranda M."/>
        </authorList>
    </citation>
    <scope>NUCLEOTIDE SEQUENCE [LARGE SCALE GENOMIC DNA]</scope>
</reference>
<gene>
    <name evidence="4" type="primary">ANKK1</name>
    <name evidence="4" type="ORF">AWC38_SpisGene6673</name>
</gene>
<dbReference type="EMBL" id="LSMT01000080">
    <property type="protein sequence ID" value="PFX28593.1"/>
    <property type="molecule type" value="Genomic_DNA"/>
</dbReference>
<protein>
    <submittedName>
        <fullName evidence="4">Ankyrin repeat and protein kinase domain-containing protein 1</fullName>
    </submittedName>
</protein>
<dbReference type="Proteomes" id="UP000225706">
    <property type="component" value="Unassembled WGS sequence"/>
</dbReference>
<dbReference type="Gene3D" id="1.25.40.20">
    <property type="entry name" value="Ankyrin repeat-containing domain"/>
    <property type="match status" value="3"/>
</dbReference>
<dbReference type="GO" id="GO:0016301">
    <property type="term" value="F:kinase activity"/>
    <property type="evidence" value="ECO:0007669"/>
    <property type="project" value="UniProtKB-KW"/>
</dbReference>
<evidence type="ECO:0000313" key="5">
    <source>
        <dbReference type="Proteomes" id="UP000225706"/>
    </source>
</evidence>
<dbReference type="SUPFAM" id="SSF48403">
    <property type="entry name" value="Ankyrin repeat"/>
    <property type="match status" value="2"/>
</dbReference>
<feature type="repeat" description="ANK" evidence="3">
    <location>
        <begin position="785"/>
        <end position="817"/>
    </location>
</feature>
<keyword evidence="4" id="KW-0418">Kinase</keyword>
<dbReference type="SMART" id="SM00248">
    <property type="entry name" value="ANK"/>
    <property type="match status" value="9"/>
</dbReference>
<dbReference type="Pfam" id="PF12796">
    <property type="entry name" value="Ank_2"/>
    <property type="match status" value="3"/>
</dbReference>
<dbReference type="Pfam" id="PF00023">
    <property type="entry name" value="Ank"/>
    <property type="match status" value="1"/>
</dbReference>